<evidence type="ECO:0000313" key="1">
    <source>
        <dbReference type="EMBL" id="GEL70172.1"/>
    </source>
</evidence>
<reference evidence="2 3" key="1">
    <citation type="submission" date="2016-10" db="EMBL/GenBank/DDBJ databases">
        <authorList>
            <person name="Varghese N."/>
            <person name="Submissions S."/>
        </authorList>
    </citation>
    <scope>NUCLEOTIDE SEQUENCE [LARGE SCALE GENOMIC DNA]</scope>
    <source>
        <strain evidence="2 3">DSM 2260</strain>
    </source>
</reference>
<dbReference type="AlphaFoldDB" id="A0A511H9G9"/>
<evidence type="ECO:0000313" key="4">
    <source>
        <dbReference type="Proteomes" id="UP000321224"/>
    </source>
</evidence>
<dbReference type="Proteomes" id="UP000198717">
    <property type="component" value="Unassembled WGS sequence"/>
</dbReference>
<organism evidence="1 4">
    <name type="scientific">Myxococcus virescens</name>
    <dbReference type="NCBI Taxonomy" id="83456"/>
    <lineage>
        <taxon>Bacteria</taxon>
        <taxon>Pseudomonadati</taxon>
        <taxon>Myxococcota</taxon>
        <taxon>Myxococcia</taxon>
        <taxon>Myxococcales</taxon>
        <taxon>Cystobacterineae</taxon>
        <taxon>Myxococcaceae</taxon>
        <taxon>Myxococcus</taxon>
    </lineage>
</organism>
<proteinExistence type="predicted"/>
<gene>
    <name evidence="1" type="ORF">MVI01_19560</name>
    <name evidence="2" type="ORF">SAMN04488504_102694</name>
</gene>
<evidence type="ECO:0000313" key="2">
    <source>
        <dbReference type="EMBL" id="SDD78613.1"/>
    </source>
</evidence>
<comment type="caution">
    <text evidence="1">The sequence shown here is derived from an EMBL/GenBank/DDBJ whole genome shotgun (WGS) entry which is preliminary data.</text>
</comment>
<evidence type="ECO:0000313" key="3">
    <source>
        <dbReference type="Proteomes" id="UP000198717"/>
    </source>
</evidence>
<accession>A0A511H9G9</accession>
<dbReference type="Proteomes" id="UP000321224">
    <property type="component" value="Unassembled WGS sequence"/>
</dbReference>
<dbReference type="EMBL" id="BJVY01000008">
    <property type="protein sequence ID" value="GEL70172.1"/>
    <property type="molecule type" value="Genomic_DNA"/>
</dbReference>
<reference evidence="1 4" key="2">
    <citation type="submission" date="2019-07" db="EMBL/GenBank/DDBJ databases">
        <title>Whole genome shotgun sequence of Myxococcus virescens NBRC 100334.</title>
        <authorList>
            <person name="Hosoyama A."/>
            <person name="Uohara A."/>
            <person name="Ohji S."/>
            <person name="Ichikawa N."/>
        </authorList>
    </citation>
    <scope>NUCLEOTIDE SEQUENCE [LARGE SCALE GENOMIC DNA]</scope>
    <source>
        <strain evidence="1 4">NBRC 100334</strain>
    </source>
</reference>
<keyword evidence="3" id="KW-1185">Reference proteome</keyword>
<protein>
    <submittedName>
        <fullName evidence="1">Uncharacterized protein</fullName>
    </submittedName>
</protein>
<name>A0A511H9G9_9BACT</name>
<sequence length="209" mass="22582">MLVTSPDMTPFAQRSRLFTPACSLALLLLLAACGGDEPIWNLTMRARHGDAWRDFTESPGSHFITEEGAGSAGLREMSVCGFHGVTDADADGTYQSCMELRFDFTALGADRSALTIAGTAIPLAYGADGTAEFTAQVGHAPAIVSAWAWTVCDEMPRYIEQTPQQLRGELVLDDPPKLKGRLSLRADVRSEGPCQGDVTELELVFDLDR</sequence>
<dbReference type="EMBL" id="FNAJ01000002">
    <property type="protein sequence ID" value="SDD78613.1"/>
    <property type="molecule type" value="Genomic_DNA"/>
</dbReference>